<gene>
    <name evidence="1" type="ORF">STAS_08001</name>
</gene>
<comment type="caution">
    <text evidence="1">The sequence shown here is derived from an EMBL/GenBank/DDBJ whole genome shotgun (WGS) entry which is preliminary data.</text>
</comment>
<name>A0A5A7PGX7_STRAF</name>
<organism evidence="1 2">
    <name type="scientific">Striga asiatica</name>
    <name type="common">Asiatic witchweed</name>
    <name type="synonym">Buchnera asiatica</name>
    <dbReference type="NCBI Taxonomy" id="4170"/>
    <lineage>
        <taxon>Eukaryota</taxon>
        <taxon>Viridiplantae</taxon>
        <taxon>Streptophyta</taxon>
        <taxon>Embryophyta</taxon>
        <taxon>Tracheophyta</taxon>
        <taxon>Spermatophyta</taxon>
        <taxon>Magnoliopsida</taxon>
        <taxon>eudicotyledons</taxon>
        <taxon>Gunneridae</taxon>
        <taxon>Pentapetalae</taxon>
        <taxon>asterids</taxon>
        <taxon>lamiids</taxon>
        <taxon>Lamiales</taxon>
        <taxon>Orobanchaceae</taxon>
        <taxon>Buchnereae</taxon>
        <taxon>Striga</taxon>
    </lineage>
</organism>
<sequence length="133" mass="14670">MLVPSVAAHGGLLTFTGKDSTSLFGGEKGMLLPVHCGRWPFKVSLQFAARGGRTDMNKGLPRLAATVRSGSLREKERARLLLLAGGRRKDWSFRSPVLCLKIVEEEDEYEGQLKPLKRKMKDDSPLAFKGKGD</sequence>
<dbReference type="Proteomes" id="UP000325081">
    <property type="component" value="Unassembled WGS sequence"/>
</dbReference>
<dbReference type="AlphaFoldDB" id="A0A5A7PGX7"/>
<keyword evidence="2" id="KW-1185">Reference proteome</keyword>
<reference evidence="2" key="1">
    <citation type="journal article" date="2019" name="Curr. Biol.">
        <title>Genome Sequence of Striga asiatica Provides Insight into the Evolution of Plant Parasitism.</title>
        <authorList>
            <person name="Yoshida S."/>
            <person name="Kim S."/>
            <person name="Wafula E.K."/>
            <person name="Tanskanen J."/>
            <person name="Kim Y.M."/>
            <person name="Honaas L."/>
            <person name="Yang Z."/>
            <person name="Spallek T."/>
            <person name="Conn C.E."/>
            <person name="Ichihashi Y."/>
            <person name="Cheong K."/>
            <person name="Cui S."/>
            <person name="Der J.P."/>
            <person name="Gundlach H."/>
            <person name="Jiao Y."/>
            <person name="Hori C."/>
            <person name="Ishida J.K."/>
            <person name="Kasahara H."/>
            <person name="Kiba T."/>
            <person name="Kim M.S."/>
            <person name="Koo N."/>
            <person name="Laohavisit A."/>
            <person name="Lee Y.H."/>
            <person name="Lumba S."/>
            <person name="McCourt P."/>
            <person name="Mortimer J.C."/>
            <person name="Mutuku J.M."/>
            <person name="Nomura T."/>
            <person name="Sasaki-Sekimoto Y."/>
            <person name="Seto Y."/>
            <person name="Wang Y."/>
            <person name="Wakatake T."/>
            <person name="Sakakibara H."/>
            <person name="Demura T."/>
            <person name="Yamaguchi S."/>
            <person name="Yoneyama K."/>
            <person name="Manabe R.I."/>
            <person name="Nelson D.C."/>
            <person name="Schulman A.H."/>
            <person name="Timko M.P."/>
            <person name="dePamphilis C.W."/>
            <person name="Choi D."/>
            <person name="Shirasu K."/>
        </authorList>
    </citation>
    <scope>NUCLEOTIDE SEQUENCE [LARGE SCALE GENOMIC DNA]</scope>
    <source>
        <strain evidence="2">cv. UVA1</strain>
    </source>
</reference>
<dbReference type="EMBL" id="BKCP01004517">
    <property type="protein sequence ID" value="GER31952.1"/>
    <property type="molecule type" value="Genomic_DNA"/>
</dbReference>
<protein>
    <submittedName>
        <fullName evidence="1">PHD finger protein ALFIN-LIKE 1</fullName>
    </submittedName>
</protein>
<accession>A0A5A7PGX7</accession>
<proteinExistence type="predicted"/>
<evidence type="ECO:0000313" key="1">
    <source>
        <dbReference type="EMBL" id="GER31952.1"/>
    </source>
</evidence>
<evidence type="ECO:0000313" key="2">
    <source>
        <dbReference type="Proteomes" id="UP000325081"/>
    </source>
</evidence>